<dbReference type="InterPro" id="IPR002035">
    <property type="entry name" value="VWF_A"/>
</dbReference>
<dbReference type="PROSITE" id="PS51257">
    <property type="entry name" value="PROKAR_LIPOPROTEIN"/>
    <property type="match status" value="1"/>
</dbReference>
<dbReference type="Gene3D" id="3.40.50.410">
    <property type="entry name" value="von Willebrand factor, type A domain"/>
    <property type="match status" value="1"/>
</dbReference>
<feature type="transmembrane region" description="Helical" evidence="1">
    <location>
        <begin position="307"/>
        <end position="325"/>
    </location>
</feature>
<accession>A0AA43H0D7</accession>
<dbReference type="CDD" id="cd00198">
    <property type="entry name" value="vWFA"/>
    <property type="match status" value="1"/>
</dbReference>
<evidence type="ECO:0000256" key="1">
    <source>
        <dbReference type="SAM" id="Phobius"/>
    </source>
</evidence>
<comment type="caution">
    <text evidence="3">The sequence shown here is derived from an EMBL/GenBank/DDBJ whole genome shotgun (WGS) entry which is preliminary data.</text>
</comment>
<dbReference type="RefSeq" id="WP_280692571.1">
    <property type="nucleotide sequence ID" value="NZ_JANQDL010000087.1"/>
</dbReference>
<dbReference type="InterPro" id="IPR036465">
    <property type="entry name" value="vWFA_dom_sf"/>
</dbReference>
<protein>
    <submittedName>
        <fullName evidence="3">VWA domain-containing protein</fullName>
    </submittedName>
</protein>
<name>A0AA43H0D7_9CYAN</name>
<organism evidence="3 4">
    <name type="scientific">Umezakia ovalisporum FSS-62</name>
    <dbReference type="NCBI Taxonomy" id="2971776"/>
    <lineage>
        <taxon>Bacteria</taxon>
        <taxon>Bacillati</taxon>
        <taxon>Cyanobacteriota</taxon>
        <taxon>Cyanophyceae</taxon>
        <taxon>Nostocales</taxon>
        <taxon>Nodulariaceae</taxon>
        <taxon>Umezakia</taxon>
    </lineage>
</organism>
<feature type="domain" description="VWFA" evidence="2">
    <location>
        <begin position="51"/>
        <end position="219"/>
    </location>
</feature>
<keyword evidence="1" id="KW-0812">Transmembrane</keyword>
<feature type="transmembrane region" description="Helical" evidence="1">
    <location>
        <begin position="275"/>
        <end position="295"/>
    </location>
</feature>
<gene>
    <name evidence="3" type="ORF">NWP23_12685</name>
</gene>
<evidence type="ECO:0000313" key="3">
    <source>
        <dbReference type="EMBL" id="MDH6064607.1"/>
    </source>
</evidence>
<keyword evidence="1" id="KW-1133">Transmembrane helix</keyword>
<feature type="transmembrane region" description="Helical" evidence="1">
    <location>
        <begin position="332"/>
        <end position="352"/>
    </location>
</feature>
<dbReference type="Proteomes" id="UP001159370">
    <property type="component" value="Unassembled WGS sequence"/>
</dbReference>
<feature type="transmembrane region" description="Helical" evidence="1">
    <location>
        <begin position="358"/>
        <end position="379"/>
    </location>
</feature>
<dbReference type="AlphaFoldDB" id="A0AA43H0D7"/>
<reference evidence="3 4" key="1">
    <citation type="journal article" date="2023" name="J. Phycol.">
        <title>Chrysosporum ovalisporum is synonymous with the true-branching cyanobacterium Umezakia natans (Nostocales/Aphanizomenonaceae).</title>
        <authorList>
            <person name="McGregor G.B."/>
            <person name="Sendall B.C."/>
            <person name="Niiyama Y."/>
            <person name="Tuji A."/>
            <person name="Willis A."/>
        </authorList>
    </citation>
    <scope>NUCLEOTIDE SEQUENCE [LARGE SCALE GENOMIC DNA]</scope>
    <source>
        <strain evidence="3 4">FSS-62</strain>
    </source>
</reference>
<dbReference type="PROSITE" id="PS50234">
    <property type="entry name" value="VWFA"/>
    <property type="match status" value="1"/>
</dbReference>
<dbReference type="EMBL" id="JANQDL010000087">
    <property type="protein sequence ID" value="MDH6064607.1"/>
    <property type="molecule type" value="Genomic_DNA"/>
</dbReference>
<proteinExistence type="predicted"/>
<evidence type="ECO:0000259" key="2">
    <source>
        <dbReference type="PROSITE" id="PS50234"/>
    </source>
</evidence>
<dbReference type="InterPro" id="IPR050525">
    <property type="entry name" value="ECM_Assembly_Org"/>
</dbReference>
<dbReference type="SUPFAM" id="SSF53300">
    <property type="entry name" value="vWA-like"/>
    <property type="match status" value="1"/>
</dbReference>
<dbReference type="PANTHER" id="PTHR24020:SF20">
    <property type="entry name" value="PH DOMAIN-CONTAINING PROTEIN"/>
    <property type="match status" value="1"/>
</dbReference>
<feature type="transmembrane region" description="Helical" evidence="1">
    <location>
        <begin position="230"/>
        <end position="254"/>
    </location>
</feature>
<keyword evidence="1" id="KW-0472">Membrane</keyword>
<dbReference type="SMART" id="SM00327">
    <property type="entry name" value="VWA"/>
    <property type="match status" value="1"/>
</dbReference>
<dbReference type="PANTHER" id="PTHR24020">
    <property type="entry name" value="COLLAGEN ALPHA"/>
    <property type="match status" value="1"/>
</dbReference>
<evidence type="ECO:0000313" key="4">
    <source>
        <dbReference type="Proteomes" id="UP001159370"/>
    </source>
</evidence>
<dbReference type="Pfam" id="PF00092">
    <property type="entry name" value="VWA"/>
    <property type="match status" value="1"/>
</dbReference>
<sequence length="484" mass="52203">MQKIFRILRRNKPLLFAIYGAMGCLMAAMLLGEPLLALTKLAPAGEQTSQAIVLLIDTSSSMIDGKLTEVKTAATRFIQRRNLDQDQLAVVSFGLEVNTVNPLTNNVTTLENAITSLSENGGTPMAEGIDAAVAELQSTNLQPNILLFTDGIANDPDLAYNSAQVARNEKINLIAVATGDADINYLTQLTGDESLVFYADSGNFDQAFRNAEAAIYKQLVESSATGDYGLLYSVLRIGAWTAFLAMGISLSLIVGQNQYMHRPWLTVGKGSVSTIGSLAAGMIAGSVSQLLFFPLSSIPILEHFSRIIGWVILGALVGGGTQFFVPNLKLKNALFGGGVGGTIGAIGFVTAANAFGDIFGRLWGTSILGFFIGLMIAWVEQKQLSQEPYLLVHWTSTEKTSYLLGKKPILIGSSFDAQIPLNASAGFTPITAKIYREKDDIIMEFDERYAAKKNMTKLMQQLNIGDKRKFGNITLEVKSSAVNE</sequence>